<evidence type="ECO:0000313" key="2">
    <source>
        <dbReference type="Proteomes" id="UP001176846"/>
    </source>
</evidence>
<gene>
    <name evidence="1" type="ORF">QAB22_020640</name>
</gene>
<evidence type="ECO:0000313" key="1">
    <source>
        <dbReference type="EMBL" id="MEC6058919.1"/>
    </source>
</evidence>
<accession>A0AAW9PHK2</accession>
<reference evidence="1" key="2">
    <citation type="submission" date="2024-01" db="EMBL/GenBank/DDBJ databases">
        <authorList>
            <person name="Macesic N."/>
        </authorList>
    </citation>
    <scope>NUCLEOTIDE SEQUENCE</scope>
    <source>
        <strain evidence="1">CPO071</strain>
    </source>
</reference>
<organism evidence="1 2">
    <name type="scientific">Klebsiella variicola</name>
    <dbReference type="NCBI Taxonomy" id="244366"/>
    <lineage>
        <taxon>Bacteria</taxon>
        <taxon>Pseudomonadati</taxon>
        <taxon>Pseudomonadota</taxon>
        <taxon>Gammaproteobacteria</taxon>
        <taxon>Enterobacterales</taxon>
        <taxon>Enterobacteriaceae</taxon>
        <taxon>Klebsiella/Raoultella group</taxon>
        <taxon>Klebsiella</taxon>
        <taxon>Klebsiella pneumoniae complex</taxon>
    </lineage>
</organism>
<reference evidence="1" key="1">
    <citation type="journal article" date="2023" name="Nat. Commun.">
        <title>Genomic dissection of endemic carbapenem resistance reveals metallo-beta-lactamase dissemination through clonal, plasmid and integron transfer.</title>
        <authorList>
            <person name="Macesic N."/>
            <person name="Hawkey J."/>
            <person name="Vezina B."/>
            <person name="Wisniewski J.A."/>
            <person name="Cottingham H."/>
            <person name="Blakeway L.V."/>
            <person name="Harshegyi T."/>
            <person name="Pragastis K."/>
            <person name="Badoordeen G.Z."/>
            <person name="Dennison A."/>
            <person name="Spelman D.W."/>
            <person name="Jenney A.W.J."/>
            <person name="Peleg A.Y."/>
        </authorList>
    </citation>
    <scope>NUCLEOTIDE SEQUENCE</scope>
    <source>
        <strain evidence="1">CPO071</strain>
    </source>
</reference>
<proteinExistence type="predicted"/>
<comment type="caution">
    <text evidence="1">The sequence shown here is derived from an EMBL/GenBank/DDBJ whole genome shotgun (WGS) entry which is preliminary data.</text>
</comment>
<dbReference type="AlphaFoldDB" id="A0AAW9PHK2"/>
<dbReference type="Pfam" id="PF26541">
    <property type="entry name" value="MafI2"/>
    <property type="match status" value="1"/>
</dbReference>
<protein>
    <submittedName>
        <fullName evidence="1">Uncharacterized protein</fullName>
    </submittedName>
</protein>
<sequence length="99" mass="11266">MVLYDSNVYLKLSVQRALFGNVTPNIRAVVAELSGKNISLLFYFDGQIDDDDKELVSVIETEIIADFDEDFTVDTTVKRLDPPQPIKNKNGLLIYIRKE</sequence>
<dbReference type="EMBL" id="JARTTN020000001">
    <property type="protein sequence ID" value="MEC6058919.1"/>
    <property type="molecule type" value="Genomic_DNA"/>
</dbReference>
<name>A0AAW9PHK2_KLEVA</name>
<dbReference type="RefSeq" id="WP_032105472.1">
    <property type="nucleotide sequence ID" value="NZ_BIGL01000002.1"/>
</dbReference>
<dbReference type="Proteomes" id="UP001176846">
    <property type="component" value="Unassembled WGS sequence"/>
</dbReference>
<dbReference type="InterPro" id="IPR058702">
    <property type="entry name" value="MafI2-like"/>
</dbReference>